<feature type="domain" description="Carboxylesterase type B" evidence="10">
    <location>
        <begin position="24"/>
        <end position="195"/>
    </location>
</feature>
<keyword evidence="7" id="KW-0325">Glycoprotein</keyword>
<keyword evidence="4" id="KW-0964">Secreted</keyword>
<evidence type="ECO:0000256" key="9">
    <source>
        <dbReference type="SAM" id="SignalP"/>
    </source>
</evidence>
<evidence type="ECO:0000256" key="6">
    <source>
        <dbReference type="ARBA" id="ARBA00023157"/>
    </source>
</evidence>
<evidence type="ECO:0000313" key="12">
    <source>
        <dbReference type="Proteomes" id="UP000009192"/>
    </source>
</evidence>
<evidence type="ECO:0000256" key="2">
    <source>
        <dbReference type="ARBA" id="ARBA00005964"/>
    </source>
</evidence>
<dbReference type="PANTHER" id="PTHR43142">
    <property type="entry name" value="CARBOXYLIC ESTER HYDROLASE"/>
    <property type="match status" value="1"/>
</dbReference>
<dbReference type="AlphaFoldDB" id="A0A0Q9XHI1"/>
<proteinExistence type="inferred from homology"/>
<accession>A0A0Q9XHI1</accession>
<dbReference type="InParanoid" id="A0A0Q9XHI1"/>
<evidence type="ECO:0000313" key="11">
    <source>
        <dbReference type="EMBL" id="KRG07916.1"/>
    </source>
</evidence>
<organism evidence="11 12">
    <name type="scientific">Drosophila mojavensis</name>
    <name type="common">Fruit fly</name>
    <dbReference type="NCBI Taxonomy" id="7230"/>
    <lineage>
        <taxon>Eukaryota</taxon>
        <taxon>Metazoa</taxon>
        <taxon>Ecdysozoa</taxon>
        <taxon>Arthropoda</taxon>
        <taxon>Hexapoda</taxon>
        <taxon>Insecta</taxon>
        <taxon>Pterygota</taxon>
        <taxon>Neoptera</taxon>
        <taxon>Endopterygota</taxon>
        <taxon>Diptera</taxon>
        <taxon>Brachycera</taxon>
        <taxon>Muscomorpha</taxon>
        <taxon>Ephydroidea</taxon>
        <taxon>Drosophilidae</taxon>
        <taxon>Drosophila</taxon>
    </lineage>
</organism>
<dbReference type="ESTHER" id="dromo-b4kdh4">
    <property type="family name" value="Carb_B_Arthropoda"/>
</dbReference>
<evidence type="ECO:0000256" key="8">
    <source>
        <dbReference type="ARBA" id="ARBA00039155"/>
    </source>
</evidence>
<evidence type="ECO:0000256" key="3">
    <source>
        <dbReference type="ARBA" id="ARBA00022487"/>
    </source>
</evidence>
<feature type="chain" id="PRO_5006387944" description="carboxylesterase" evidence="9">
    <location>
        <begin position="21"/>
        <end position="196"/>
    </location>
</feature>
<dbReference type="InterPro" id="IPR029058">
    <property type="entry name" value="AB_hydrolase_fold"/>
</dbReference>
<keyword evidence="12" id="KW-1185">Reference proteome</keyword>
<comment type="similarity">
    <text evidence="2">Belongs to the type-B carboxylesterase/lipase family.</text>
</comment>
<dbReference type="EMBL" id="CH937601">
    <property type="protein sequence ID" value="KRG07916.1"/>
    <property type="molecule type" value="Genomic_DNA"/>
</dbReference>
<dbReference type="InterPro" id="IPR002018">
    <property type="entry name" value="CarbesteraseB"/>
</dbReference>
<evidence type="ECO:0000256" key="5">
    <source>
        <dbReference type="ARBA" id="ARBA00022801"/>
    </source>
</evidence>
<dbReference type="Proteomes" id="UP000009192">
    <property type="component" value="Unassembled WGS sequence"/>
</dbReference>
<dbReference type="PANTHER" id="PTHR43142:SF1">
    <property type="entry name" value="CARBOXYLIC ESTER HYDROLASE"/>
    <property type="match status" value="1"/>
</dbReference>
<dbReference type="KEGG" id="dmo:Dmoj_GI26443"/>
<sequence length="196" mass="21586">MNRIEYLLVSLLIGSVATVATDPLLVELPNGKLRGRDNEGYYSYESIPYAEPPVGELRFEAPLRYAQQWKETFDATQPPVECMQWNQENKLTGVEDCLTVSVYRPKNSSRSSFPVVVNIHGGAFMFGGAAGNGHEAFMASGNVIVVKITYRLGPLGFISSGDSALPGNFGLKDQRLALQWIRDNIARFGGEPENIL</sequence>
<evidence type="ECO:0000256" key="7">
    <source>
        <dbReference type="ARBA" id="ARBA00023180"/>
    </source>
</evidence>
<dbReference type="EC" id="3.1.1.1" evidence="8"/>
<evidence type="ECO:0000259" key="10">
    <source>
        <dbReference type="Pfam" id="PF00135"/>
    </source>
</evidence>
<dbReference type="Pfam" id="PF00135">
    <property type="entry name" value="COesterase"/>
    <property type="match status" value="1"/>
</dbReference>
<dbReference type="SUPFAM" id="SSF53474">
    <property type="entry name" value="alpha/beta-Hydrolases"/>
    <property type="match status" value="1"/>
</dbReference>
<dbReference type="PROSITE" id="PS00941">
    <property type="entry name" value="CARBOXYLESTERASE_B_2"/>
    <property type="match status" value="1"/>
</dbReference>
<keyword evidence="6" id="KW-1015">Disulfide bond</keyword>
<keyword evidence="3" id="KW-0719">Serine esterase</keyword>
<dbReference type="GO" id="GO:0106435">
    <property type="term" value="F:carboxylesterase activity"/>
    <property type="evidence" value="ECO:0007669"/>
    <property type="project" value="UniProtKB-EC"/>
</dbReference>
<dbReference type="OrthoDB" id="6846267at2759"/>
<name>A0A0Q9XHI1_DROMO</name>
<keyword evidence="9" id="KW-0732">Signal</keyword>
<protein>
    <recommendedName>
        <fullName evidence="8">carboxylesterase</fullName>
        <ecNumber evidence="8">3.1.1.1</ecNumber>
    </recommendedName>
</protein>
<feature type="non-terminal residue" evidence="11">
    <location>
        <position position="196"/>
    </location>
</feature>
<gene>
    <name evidence="11" type="primary">Dmoj\GI26443</name>
    <name evidence="11" type="ORF">Dmoj_GI26443</name>
</gene>
<dbReference type="Gene3D" id="3.40.50.1820">
    <property type="entry name" value="alpha/beta hydrolase"/>
    <property type="match status" value="1"/>
</dbReference>
<evidence type="ECO:0000256" key="4">
    <source>
        <dbReference type="ARBA" id="ARBA00022525"/>
    </source>
</evidence>
<evidence type="ECO:0000256" key="1">
    <source>
        <dbReference type="ARBA" id="ARBA00004613"/>
    </source>
</evidence>
<reference evidence="11 12" key="1">
    <citation type="journal article" date="2007" name="Nature">
        <title>Evolution of genes and genomes on the Drosophila phylogeny.</title>
        <authorList>
            <consortium name="Drosophila 12 Genomes Consortium"/>
            <person name="Clark A.G."/>
            <person name="Eisen M.B."/>
            <person name="Smith D.R."/>
            <person name="Bergman C.M."/>
            <person name="Oliver B."/>
            <person name="Markow T.A."/>
            <person name="Kaufman T.C."/>
            <person name="Kellis M."/>
            <person name="Gelbart W."/>
            <person name="Iyer V.N."/>
            <person name="Pollard D.A."/>
            <person name="Sackton T.B."/>
            <person name="Larracuente A.M."/>
            <person name="Singh N.D."/>
            <person name="Abad J.P."/>
            <person name="Abt D.N."/>
            <person name="Adryan B."/>
            <person name="Aguade M."/>
            <person name="Akashi H."/>
            <person name="Anderson W.W."/>
            <person name="Aquadro C.F."/>
            <person name="Ardell D.H."/>
            <person name="Arguello R."/>
            <person name="Artieri C.G."/>
            <person name="Barbash D.A."/>
            <person name="Barker D."/>
            <person name="Barsanti P."/>
            <person name="Batterham P."/>
            <person name="Batzoglou S."/>
            <person name="Begun D."/>
            <person name="Bhutkar A."/>
            <person name="Blanco E."/>
            <person name="Bosak S.A."/>
            <person name="Bradley R.K."/>
            <person name="Brand A.D."/>
            <person name="Brent M.R."/>
            <person name="Brooks A.N."/>
            <person name="Brown R.H."/>
            <person name="Butlin R.K."/>
            <person name="Caggese C."/>
            <person name="Calvi B.R."/>
            <person name="Bernardo de Carvalho A."/>
            <person name="Caspi A."/>
            <person name="Castrezana S."/>
            <person name="Celniker S.E."/>
            <person name="Chang J.L."/>
            <person name="Chapple C."/>
            <person name="Chatterji S."/>
            <person name="Chinwalla A."/>
            <person name="Civetta A."/>
            <person name="Clifton S.W."/>
            <person name="Comeron J.M."/>
            <person name="Costello J.C."/>
            <person name="Coyne J.A."/>
            <person name="Daub J."/>
            <person name="David R.G."/>
            <person name="Delcher A.L."/>
            <person name="Delehaunty K."/>
            <person name="Do C.B."/>
            <person name="Ebling H."/>
            <person name="Edwards K."/>
            <person name="Eickbush T."/>
            <person name="Evans J.D."/>
            <person name="Filipski A."/>
            <person name="Findeiss S."/>
            <person name="Freyhult E."/>
            <person name="Fulton L."/>
            <person name="Fulton R."/>
            <person name="Garcia A.C."/>
            <person name="Gardiner A."/>
            <person name="Garfield D.A."/>
            <person name="Garvin B.E."/>
            <person name="Gibson G."/>
            <person name="Gilbert D."/>
            <person name="Gnerre S."/>
            <person name="Godfrey J."/>
            <person name="Good R."/>
            <person name="Gotea V."/>
            <person name="Gravely B."/>
            <person name="Greenberg A.J."/>
            <person name="Griffiths-Jones S."/>
            <person name="Gross S."/>
            <person name="Guigo R."/>
            <person name="Gustafson E.A."/>
            <person name="Haerty W."/>
            <person name="Hahn M.W."/>
            <person name="Halligan D.L."/>
            <person name="Halpern A.L."/>
            <person name="Halter G.M."/>
            <person name="Han M.V."/>
            <person name="Heger A."/>
            <person name="Hillier L."/>
            <person name="Hinrichs A.S."/>
            <person name="Holmes I."/>
            <person name="Hoskins R.A."/>
            <person name="Hubisz M.J."/>
            <person name="Hultmark D."/>
            <person name="Huntley M.A."/>
            <person name="Jaffe D.B."/>
            <person name="Jagadeeshan S."/>
            <person name="Jeck W.R."/>
            <person name="Johnson J."/>
            <person name="Jones C.D."/>
            <person name="Jordan W.C."/>
            <person name="Karpen G.H."/>
            <person name="Kataoka E."/>
            <person name="Keightley P.D."/>
            <person name="Kheradpour P."/>
            <person name="Kirkness E.F."/>
            <person name="Koerich L.B."/>
            <person name="Kristiansen K."/>
            <person name="Kudrna D."/>
            <person name="Kulathinal R.J."/>
            <person name="Kumar S."/>
            <person name="Kwok R."/>
            <person name="Lander E."/>
            <person name="Langley C.H."/>
            <person name="Lapoint R."/>
            <person name="Lazzaro B.P."/>
            <person name="Lee S.J."/>
            <person name="Levesque L."/>
            <person name="Li R."/>
            <person name="Lin C.F."/>
            <person name="Lin M.F."/>
            <person name="Lindblad-Toh K."/>
            <person name="Llopart A."/>
            <person name="Long M."/>
            <person name="Low L."/>
            <person name="Lozovsky E."/>
            <person name="Lu J."/>
            <person name="Luo M."/>
            <person name="Machado C.A."/>
            <person name="Makalowski W."/>
            <person name="Marzo M."/>
            <person name="Matsuda M."/>
            <person name="Matzkin L."/>
            <person name="McAllister B."/>
            <person name="McBride C.S."/>
            <person name="McKernan B."/>
            <person name="McKernan K."/>
            <person name="Mendez-Lago M."/>
            <person name="Minx P."/>
            <person name="Mollenhauer M.U."/>
            <person name="Montooth K."/>
            <person name="Mount S.M."/>
            <person name="Mu X."/>
            <person name="Myers E."/>
            <person name="Negre B."/>
            <person name="Newfeld S."/>
            <person name="Nielsen R."/>
            <person name="Noor M.A."/>
            <person name="O'Grady P."/>
            <person name="Pachter L."/>
            <person name="Papaceit M."/>
            <person name="Parisi M.J."/>
            <person name="Parisi M."/>
            <person name="Parts L."/>
            <person name="Pedersen J.S."/>
            <person name="Pesole G."/>
            <person name="Phillippy A.M."/>
            <person name="Ponting C.P."/>
            <person name="Pop M."/>
            <person name="Porcelli D."/>
            <person name="Powell J.R."/>
            <person name="Prohaska S."/>
            <person name="Pruitt K."/>
            <person name="Puig M."/>
            <person name="Quesneville H."/>
            <person name="Ram K.R."/>
            <person name="Rand D."/>
            <person name="Rasmussen M.D."/>
            <person name="Reed L.K."/>
            <person name="Reenan R."/>
            <person name="Reily A."/>
            <person name="Remington K.A."/>
            <person name="Rieger T.T."/>
            <person name="Ritchie M.G."/>
            <person name="Robin C."/>
            <person name="Rogers Y.H."/>
            <person name="Rohde C."/>
            <person name="Rozas J."/>
            <person name="Rubenfield M.J."/>
            <person name="Ruiz A."/>
            <person name="Russo S."/>
            <person name="Salzberg S.L."/>
            <person name="Sanchez-Gracia A."/>
            <person name="Saranga D.J."/>
            <person name="Sato H."/>
            <person name="Schaeffer S.W."/>
            <person name="Schatz M.C."/>
            <person name="Schlenke T."/>
            <person name="Schwartz R."/>
            <person name="Segarra C."/>
            <person name="Singh R.S."/>
            <person name="Sirot L."/>
            <person name="Sirota M."/>
            <person name="Sisneros N.B."/>
            <person name="Smith C.D."/>
            <person name="Smith T.F."/>
            <person name="Spieth J."/>
            <person name="Stage D.E."/>
            <person name="Stark A."/>
            <person name="Stephan W."/>
            <person name="Strausberg R.L."/>
            <person name="Strempel S."/>
            <person name="Sturgill D."/>
            <person name="Sutton G."/>
            <person name="Sutton G.G."/>
            <person name="Tao W."/>
            <person name="Teichmann S."/>
            <person name="Tobari Y.N."/>
            <person name="Tomimura Y."/>
            <person name="Tsolas J.M."/>
            <person name="Valente V.L."/>
            <person name="Venter E."/>
            <person name="Venter J.C."/>
            <person name="Vicario S."/>
            <person name="Vieira F.G."/>
            <person name="Vilella A.J."/>
            <person name="Villasante A."/>
            <person name="Walenz B."/>
            <person name="Wang J."/>
            <person name="Wasserman M."/>
            <person name="Watts T."/>
            <person name="Wilson D."/>
            <person name="Wilson R.K."/>
            <person name="Wing R.A."/>
            <person name="Wolfner M.F."/>
            <person name="Wong A."/>
            <person name="Wong G.K."/>
            <person name="Wu C.I."/>
            <person name="Wu G."/>
            <person name="Yamamoto D."/>
            <person name="Yang H.P."/>
            <person name="Yang S.P."/>
            <person name="Yorke J.A."/>
            <person name="Yoshida K."/>
            <person name="Zdobnov E."/>
            <person name="Zhang P."/>
            <person name="Zhang Y."/>
            <person name="Zimin A.V."/>
            <person name="Baldwin J."/>
            <person name="Abdouelleil A."/>
            <person name="Abdulkadir J."/>
            <person name="Abebe A."/>
            <person name="Abera B."/>
            <person name="Abreu J."/>
            <person name="Acer S.C."/>
            <person name="Aftuck L."/>
            <person name="Alexander A."/>
            <person name="An P."/>
            <person name="Anderson E."/>
            <person name="Anderson S."/>
            <person name="Arachi H."/>
            <person name="Azer M."/>
            <person name="Bachantsang P."/>
            <person name="Barry A."/>
            <person name="Bayul T."/>
            <person name="Berlin A."/>
            <person name="Bessette D."/>
            <person name="Bloom T."/>
            <person name="Blye J."/>
            <person name="Boguslavskiy L."/>
            <person name="Bonnet C."/>
            <person name="Boukhgalter B."/>
            <person name="Bourzgui I."/>
            <person name="Brown A."/>
            <person name="Cahill P."/>
            <person name="Channer S."/>
            <person name="Cheshatsang Y."/>
            <person name="Chuda L."/>
            <person name="Citroen M."/>
            <person name="Collymore A."/>
            <person name="Cooke P."/>
            <person name="Costello M."/>
            <person name="D'Aco K."/>
            <person name="Daza R."/>
            <person name="De Haan G."/>
            <person name="DeGray S."/>
            <person name="DeMaso C."/>
            <person name="Dhargay N."/>
            <person name="Dooley K."/>
            <person name="Dooley E."/>
            <person name="Doricent M."/>
            <person name="Dorje P."/>
            <person name="Dorjee K."/>
            <person name="Dupes A."/>
            <person name="Elong R."/>
            <person name="Falk J."/>
            <person name="Farina A."/>
            <person name="Faro S."/>
            <person name="Ferguson D."/>
            <person name="Fisher S."/>
            <person name="Foley C.D."/>
            <person name="Franke A."/>
            <person name="Friedrich D."/>
            <person name="Gadbois L."/>
            <person name="Gearin G."/>
            <person name="Gearin C.R."/>
            <person name="Giannoukos G."/>
            <person name="Goode T."/>
            <person name="Graham J."/>
            <person name="Grandbois E."/>
            <person name="Grewal S."/>
            <person name="Gyaltsen K."/>
            <person name="Hafez N."/>
            <person name="Hagos B."/>
            <person name="Hall J."/>
            <person name="Henson C."/>
            <person name="Hollinger A."/>
            <person name="Honan T."/>
            <person name="Huard M.D."/>
            <person name="Hughes L."/>
            <person name="Hurhula B."/>
            <person name="Husby M.E."/>
            <person name="Kamat A."/>
            <person name="Kanga B."/>
            <person name="Kashin S."/>
            <person name="Khazanovich D."/>
            <person name="Kisner P."/>
            <person name="Lance K."/>
            <person name="Lara M."/>
            <person name="Lee W."/>
            <person name="Lennon N."/>
            <person name="Letendre F."/>
            <person name="LeVine R."/>
            <person name="Lipovsky A."/>
            <person name="Liu X."/>
            <person name="Liu J."/>
            <person name="Liu S."/>
            <person name="Lokyitsang T."/>
            <person name="Lokyitsang Y."/>
            <person name="Lubonja R."/>
            <person name="Lui A."/>
            <person name="MacDonald P."/>
            <person name="Magnisalis V."/>
            <person name="Maru K."/>
            <person name="Matthews C."/>
            <person name="McCusker W."/>
            <person name="McDonough S."/>
            <person name="Mehta T."/>
            <person name="Meldrim J."/>
            <person name="Meneus L."/>
            <person name="Mihai O."/>
            <person name="Mihalev A."/>
            <person name="Mihova T."/>
            <person name="Mittelman R."/>
            <person name="Mlenga V."/>
            <person name="Montmayeur A."/>
            <person name="Mulrain L."/>
            <person name="Navidi A."/>
            <person name="Naylor J."/>
            <person name="Negash T."/>
            <person name="Nguyen T."/>
            <person name="Nguyen N."/>
            <person name="Nicol R."/>
            <person name="Norbu C."/>
            <person name="Norbu N."/>
            <person name="Novod N."/>
            <person name="O'Neill B."/>
            <person name="Osman S."/>
            <person name="Markiewicz E."/>
            <person name="Oyono O.L."/>
            <person name="Patti C."/>
            <person name="Phunkhang P."/>
            <person name="Pierre F."/>
            <person name="Priest M."/>
            <person name="Raghuraman S."/>
            <person name="Rege F."/>
            <person name="Reyes R."/>
            <person name="Rise C."/>
            <person name="Rogov P."/>
            <person name="Ross K."/>
            <person name="Ryan E."/>
            <person name="Settipalli S."/>
            <person name="Shea T."/>
            <person name="Sherpa N."/>
            <person name="Shi L."/>
            <person name="Shih D."/>
            <person name="Sparrow T."/>
            <person name="Spaulding J."/>
            <person name="Stalker J."/>
            <person name="Stange-Thomann N."/>
            <person name="Stavropoulos S."/>
            <person name="Stone C."/>
            <person name="Strader C."/>
            <person name="Tesfaye S."/>
            <person name="Thomson T."/>
            <person name="Thoulutsang Y."/>
            <person name="Thoulutsang D."/>
            <person name="Topham K."/>
            <person name="Topping I."/>
            <person name="Tsamla T."/>
            <person name="Vassiliev H."/>
            <person name="Vo A."/>
            <person name="Wangchuk T."/>
            <person name="Wangdi T."/>
            <person name="Weiand M."/>
            <person name="Wilkinson J."/>
            <person name="Wilson A."/>
            <person name="Yadav S."/>
            <person name="Young G."/>
            <person name="Yu Q."/>
            <person name="Zembek L."/>
            <person name="Zhong D."/>
            <person name="Zimmer A."/>
            <person name="Zwirko Z."/>
            <person name="Jaffe D.B."/>
            <person name="Alvarez P."/>
            <person name="Brockman W."/>
            <person name="Butler J."/>
            <person name="Chin C."/>
            <person name="Gnerre S."/>
            <person name="Grabherr M."/>
            <person name="Kleber M."/>
            <person name="Mauceli E."/>
            <person name="MacCallum I."/>
        </authorList>
    </citation>
    <scope>NUCLEOTIDE SEQUENCE [LARGE SCALE GENOMIC DNA]</scope>
    <source>
        <strain evidence="12">Tucson 15081-1352.22</strain>
    </source>
</reference>
<dbReference type="GO" id="GO:0005576">
    <property type="term" value="C:extracellular region"/>
    <property type="evidence" value="ECO:0007669"/>
    <property type="project" value="UniProtKB-SubCell"/>
</dbReference>
<dbReference type="InterPro" id="IPR019819">
    <property type="entry name" value="Carboxylesterase_B_CS"/>
</dbReference>
<feature type="signal peptide" evidence="9">
    <location>
        <begin position="1"/>
        <end position="20"/>
    </location>
</feature>
<keyword evidence="5" id="KW-0378">Hydrolase</keyword>
<comment type="subcellular location">
    <subcellularLocation>
        <location evidence="1">Secreted</location>
    </subcellularLocation>
</comment>